<reference evidence="2 3" key="1">
    <citation type="submission" date="2019-03" db="EMBL/GenBank/DDBJ databases">
        <title>Reclassification of Micrococcus aloeverae and Micrococcus yunnanensis as later heterotypic synonyms of Micrococcus luteus.</title>
        <authorList>
            <person name="Huang C.-H."/>
        </authorList>
    </citation>
    <scope>NUCLEOTIDE SEQUENCE [LARGE SCALE GENOMIC DNA]</scope>
    <source>
        <strain evidence="2 3">BCRC 12151</strain>
    </source>
</reference>
<keyword evidence="3" id="KW-1185">Reference proteome</keyword>
<keyword evidence="2" id="KW-0540">Nuclease</keyword>
<dbReference type="InterPro" id="IPR044930">
    <property type="entry name" value="Homing_endonuclease_His-Me"/>
</dbReference>
<name>A0ABY2K3T0_9MICC</name>
<dbReference type="InterPro" id="IPR044925">
    <property type="entry name" value="His-Me_finger_sf"/>
</dbReference>
<dbReference type="Proteomes" id="UP000297477">
    <property type="component" value="Unassembled WGS sequence"/>
</dbReference>
<keyword evidence="2" id="KW-0255">Endonuclease</keyword>
<gene>
    <name evidence="2" type="ORF">E4A49_01095</name>
</gene>
<evidence type="ECO:0000259" key="1">
    <source>
        <dbReference type="Pfam" id="PF13392"/>
    </source>
</evidence>
<keyword evidence="2" id="KW-0378">Hydrolase</keyword>
<sequence>MFNVEERAMLRGRIAQRAVVQDRGFETECWISTRASQPNGYTKIGYRGRTWLTHRLSWSVHREPIPDDLVIDHLCRERACVNPDHLEPVSNRTNLLRGAGFVASQAKQSTCLRGHPLEGDNLYRPPARPNKRECRTCRIEATRRSKERAATRPTG</sequence>
<comment type="caution">
    <text evidence="2">The sequence shown here is derived from an EMBL/GenBank/DDBJ whole genome shotgun (WGS) entry which is preliminary data.</text>
</comment>
<accession>A0ABY2K3T0</accession>
<proteinExistence type="predicted"/>
<organism evidence="2 3">
    <name type="scientific">Micrococcus lylae</name>
    <dbReference type="NCBI Taxonomy" id="1273"/>
    <lineage>
        <taxon>Bacteria</taxon>
        <taxon>Bacillati</taxon>
        <taxon>Actinomycetota</taxon>
        <taxon>Actinomycetes</taxon>
        <taxon>Micrococcales</taxon>
        <taxon>Micrococcaceae</taxon>
        <taxon>Micrococcus</taxon>
    </lineage>
</organism>
<dbReference type="Gene3D" id="3.90.75.10">
    <property type="entry name" value="Homing Intron 3 (I-ppo) Encoded Endonuclease, Chain A"/>
    <property type="match status" value="1"/>
</dbReference>
<dbReference type="Pfam" id="PF13392">
    <property type="entry name" value="HNH_3"/>
    <property type="match status" value="1"/>
</dbReference>
<protein>
    <submittedName>
        <fullName evidence="2">HNH endonuclease</fullName>
    </submittedName>
</protein>
<evidence type="ECO:0000313" key="2">
    <source>
        <dbReference type="EMBL" id="TFI01644.1"/>
    </source>
</evidence>
<dbReference type="RefSeq" id="WP_082740117.1">
    <property type="nucleotide sequence ID" value="NZ_SPKT01000001.1"/>
</dbReference>
<dbReference type="GO" id="GO:0004519">
    <property type="term" value="F:endonuclease activity"/>
    <property type="evidence" value="ECO:0007669"/>
    <property type="project" value="UniProtKB-KW"/>
</dbReference>
<evidence type="ECO:0000313" key="3">
    <source>
        <dbReference type="Proteomes" id="UP000297477"/>
    </source>
</evidence>
<dbReference type="SUPFAM" id="SSF54060">
    <property type="entry name" value="His-Me finger endonucleases"/>
    <property type="match status" value="1"/>
</dbReference>
<dbReference type="EMBL" id="SPKT01000001">
    <property type="protein sequence ID" value="TFI01644.1"/>
    <property type="molecule type" value="Genomic_DNA"/>
</dbReference>
<dbReference type="InterPro" id="IPR003615">
    <property type="entry name" value="HNH_nuc"/>
</dbReference>
<feature type="domain" description="HNH nuclease" evidence="1">
    <location>
        <begin position="53"/>
        <end position="94"/>
    </location>
</feature>